<dbReference type="STRING" id="1316194.A0A1Q5UKR3"/>
<evidence type="ECO:0000313" key="3">
    <source>
        <dbReference type="Proteomes" id="UP000186955"/>
    </source>
</evidence>
<feature type="region of interest" description="Disordered" evidence="1">
    <location>
        <begin position="1"/>
        <end position="22"/>
    </location>
</feature>
<evidence type="ECO:0000313" key="2">
    <source>
        <dbReference type="EMBL" id="OKP13064.1"/>
    </source>
</evidence>
<keyword evidence="3" id="KW-1185">Reference proteome</keyword>
<dbReference type="EMBL" id="MNBE01000157">
    <property type="protein sequence ID" value="OKP13064.1"/>
    <property type="molecule type" value="Genomic_DNA"/>
</dbReference>
<feature type="region of interest" description="Disordered" evidence="1">
    <location>
        <begin position="199"/>
        <end position="242"/>
    </location>
</feature>
<organism evidence="2 3">
    <name type="scientific">Penicillium subrubescens</name>
    <dbReference type="NCBI Taxonomy" id="1316194"/>
    <lineage>
        <taxon>Eukaryota</taxon>
        <taxon>Fungi</taxon>
        <taxon>Dikarya</taxon>
        <taxon>Ascomycota</taxon>
        <taxon>Pezizomycotina</taxon>
        <taxon>Eurotiomycetes</taxon>
        <taxon>Eurotiomycetidae</taxon>
        <taxon>Eurotiales</taxon>
        <taxon>Aspergillaceae</taxon>
        <taxon>Penicillium</taxon>
    </lineage>
</organism>
<evidence type="ECO:0000256" key="1">
    <source>
        <dbReference type="SAM" id="MobiDB-lite"/>
    </source>
</evidence>
<dbReference type="Pfam" id="PF13376">
    <property type="entry name" value="OmdA"/>
    <property type="match status" value="1"/>
</dbReference>
<name>A0A1Q5UKR3_9EURO</name>
<feature type="compositionally biased region" description="Basic residues" evidence="1">
    <location>
        <begin position="231"/>
        <end position="242"/>
    </location>
</feature>
<proteinExistence type="predicted"/>
<comment type="caution">
    <text evidence="2">The sequence shown here is derived from an EMBL/GenBank/DDBJ whole genome shotgun (WGS) entry which is preliminary data.</text>
</comment>
<protein>
    <submittedName>
        <fullName evidence="2">Uncharacterized protein</fullName>
    </submittedName>
</protein>
<reference evidence="2 3" key="1">
    <citation type="submission" date="2016-10" db="EMBL/GenBank/DDBJ databases">
        <title>Genome sequence of the ascomycete fungus Penicillium subrubescens.</title>
        <authorList>
            <person name="De Vries R.P."/>
            <person name="Peng M."/>
            <person name="Dilokpimol A."/>
            <person name="Hilden K."/>
            <person name="Makela M.R."/>
            <person name="Grigoriev I."/>
            <person name="Riley R."/>
            <person name="Granchi Z."/>
        </authorList>
    </citation>
    <scope>NUCLEOTIDE SEQUENCE [LARGE SCALE GENOMIC DNA]</scope>
    <source>
        <strain evidence="2 3">CBS 132785</strain>
    </source>
</reference>
<accession>A0A1Q5UKR3</accession>
<dbReference type="Proteomes" id="UP000186955">
    <property type="component" value="Unassembled WGS sequence"/>
</dbReference>
<dbReference type="AlphaFoldDB" id="A0A1Q5UKR3"/>
<sequence length="242" mass="26573">MPPKQPNPPKPPPSDLPIHPFPTPQALETFLETNHTTLPGFYLKLAKKSSGIPSITAPDAVETALCFGWIDGRANTLDENYWLVRYTPRRAKSIWSQKNVDTVTRLIGEGRMRPAGLAAVDAAKEDGRWERAYKGPAAMGVAEDFREALEGCERAKEFFGGLNKRERYAVLWRVETASVKARKGRIEGLVRMLAEGKIPGDKASSGGQVVVAEGKRKSKVDDDGDGEAGSRRKSMRIAAKTK</sequence>
<gene>
    <name evidence="2" type="ORF">PENSUB_1164</name>
</gene>